<reference evidence="1 2" key="1">
    <citation type="submission" date="2024-04" db="EMBL/GenBank/DDBJ databases">
        <authorList>
            <person name="Fracassetti M."/>
        </authorList>
    </citation>
    <scope>NUCLEOTIDE SEQUENCE [LARGE SCALE GENOMIC DNA]</scope>
</reference>
<dbReference type="AlphaFoldDB" id="A0AAV2DA84"/>
<gene>
    <name evidence="1" type="ORF">LTRI10_LOCUS12263</name>
</gene>
<organism evidence="1 2">
    <name type="scientific">Linum trigynum</name>
    <dbReference type="NCBI Taxonomy" id="586398"/>
    <lineage>
        <taxon>Eukaryota</taxon>
        <taxon>Viridiplantae</taxon>
        <taxon>Streptophyta</taxon>
        <taxon>Embryophyta</taxon>
        <taxon>Tracheophyta</taxon>
        <taxon>Spermatophyta</taxon>
        <taxon>Magnoliopsida</taxon>
        <taxon>eudicotyledons</taxon>
        <taxon>Gunneridae</taxon>
        <taxon>Pentapetalae</taxon>
        <taxon>rosids</taxon>
        <taxon>fabids</taxon>
        <taxon>Malpighiales</taxon>
        <taxon>Linaceae</taxon>
        <taxon>Linum</taxon>
    </lineage>
</organism>
<evidence type="ECO:0000313" key="2">
    <source>
        <dbReference type="Proteomes" id="UP001497516"/>
    </source>
</evidence>
<dbReference type="Proteomes" id="UP001497516">
    <property type="component" value="Chromosome 2"/>
</dbReference>
<proteinExistence type="predicted"/>
<protein>
    <submittedName>
        <fullName evidence="1">Uncharacterized protein</fullName>
    </submittedName>
</protein>
<dbReference type="EMBL" id="OZ034815">
    <property type="protein sequence ID" value="CAL1369889.1"/>
    <property type="molecule type" value="Genomic_DNA"/>
</dbReference>
<keyword evidence="2" id="KW-1185">Reference proteome</keyword>
<evidence type="ECO:0000313" key="1">
    <source>
        <dbReference type="EMBL" id="CAL1369889.1"/>
    </source>
</evidence>
<sequence>MLASLQHHLSVPSIVMVAVERRADVTPAFYSGSGIIVGEVLPAVKNEISSPPSSSSSIVLLLSIVVLATAGCHHRCRSFRCSVALHRGTFASCSATMTLSSIARTCPSPDCQ</sequence>
<name>A0AAV2DA84_9ROSI</name>
<accession>A0AAV2DA84</accession>